<name>A0ABY7GC70_MYAAR</name>
<sequence>MEVETGGSQEECSSVDNPDITEVDNNSVDTEVCEKPNPIDDLKITEKDYQETSNQSVDSVYSVNTKENNECELGGNKETEIEIKCLDTINANSLEDLRPDKVEDKDHEHDSGTDLGPDDHIVDDIDTKVDDNKGAEDIVNSEDIDIYSVVMGNNMEGEGSNVDSESNVDENLDNDPKIGDEASVAKVNDNCDKHEENTHKTEQDLGNQHEGTEDKEQNAQDVDKTELQTNQYETKDIQSETVDDMDATQDNTKCVEKEDESDNAELSVKPGDSSYDCGSDRDGAEVEIDKEQVANFIKSVLSDIQEMVKEDASLLECNKVSTEEDSATELAIPTEHTDDETIQETDSGLTNDLVGETETCICGSSEQSEELTSALDKDLQPVVETDDKLNKECSDTGENLIPMKITEGDKAVVPGSAETTELTVDDELTAEQKLMENQNQKMQAVEAQLSEVKTALHSSHAMLQNERAKHNQEMMTLKLQLYHSQMTLKQQKSKSEGQMQEVMSQLLFLEGKLKQDQTKVKAELRNKDLLIGQYERETVKLKDQNEQLLNAIKEICAKGGMNGYMRDKRKNGHEKADWENGGKSGKDKKGHNSGKLGNVKDKFLAKNRSSFELNSFNLEKYLINKDRLCSSHEDLRRIGSERKNGGSNDDHLHGSQRKDKSPKDKLSPVDLGRVTSISAKCPNDRHQQTHSQNFFSESDLSLPAGIKSTSESSYLSEGTNSSGIYSVSDHDLSGQDTSTMSSNFGEADYCDDDDDDDDRIFSFSSTHINTVIDEEDVMGPMQHSKIMSMGSMPNVANVYDEGRLNPTKNRPHSLSSMDLAAIQQHTHLFTQQGQGHVMQAEDITPPNSPSYHGKPELTPFQTFKTMFKRKGSKNKGKKRSVSLSQTTNKEYSEALKKHFQKYDMQ</sequence>
<feature type="region of interest" description="Disordered" evidence="2">
    <location>
        <begin position="150"/>
        <end position="282"/>
    </location>
</feature>
<protein>
    <submittedName>
        <fullName evidence="3">Uncharacterized protein</fullName>
    </submittedName>
</protein>
<feature type="compositionally biased region" description="Basic and acidic residues" evidence="2">
    <location>
        <begin position="639"/>
        <end position="667"/>
    </location>
</feature>
<keyword evidence="4" id="KW-1185">Reference proteome</keyword>
<reference evidence="3" key="1">
    <citation type="submission" date="2022-11" db="EMBL/GenBank/DDBJ databases">
        <title>Centuries of genome instability and evolution in soft-shell clam transmissible cancer (bioRxiv).</title>
        <authorList>
            <person name="Hart S.F.M."/>
            <person name="Yonemitsu M.A."/>
            <person name="Giersch R.M."/>
            <person name="Beal B.F."/>
            <person name="Arriagada G."/>
            <person name="Davis B.W."/>
            <person name="Ostrander E.A."/>
            <person name="Goff S.P."/>
            <person name="Metzger M.J."/>
        </authorList>
    </citation>
    <scope>NUCLEOTIDE SEQUENCE</scope>
    <source>
        <strain evidence="3">MELC-2E11</strain>
        <tissue evidence="3">Siphon/mantle</tissue>
    </source>
</reference>
<feature type="region of interest" description="Disordered" evidence="2">
    <location>
        <begin position="867"/>
        <end position="905"/>
    </location>
</feature>
<keyword evidence="1" id="KW-0175">Coiled coil</keyword>
<dbReference type="Proteomes" id="UP001164746">
    <property type="component" value="Chromosome 17"/>
</dbReference>
<dbReference type="EMBL" id="CP111028">
    <property type="protein sequence ID" value="WAR30681.1"/>
    <property type="molecule type" value="Genomic_DNA"/>
</dbReference>
<organism evidence="3 4">
    <name type="scientific">Mya arenaria</name>
    <name type="common">Soft-shell clam</name>
    <dbReference type="NCBI Taxonomy" id="6604"/>
    <lineage>
        <taxon>Eukaryota</taxon>
        <taxon>Metazoa</taxon>
        <taxon>Spiralia</taxon>
        <taxon>Lophotrochozoa</taxon>
        <taxon>Mollusca</taxon>
        <taxon>Bivalvia</taxon>
        <taxon>Autobranchia</taxon>
        <taxon>Heteroconchia</taxon>
        <taxon>Euheterodonta</taxon>
        <taxon>Imparidentia</taxon>
        <taxon>Neoheterodontei</taxon>
        <taxon>Myida</taxon>
        <taxon>Myoidea</taxon>
        <taxon>Myidae</taxon>
        <taxon>Mya</taxon>
    </lineage>
</organism>
<feature type="region of interest" description="Disordered" evidence="2">
    <location>
        <begin position="320"/>
        <end position="345"/>
    </location>
</feature>
<feature type="compositionally biased region" description="Basic and acidic residues" evidence="2">
    <location>
        <begin position="890"/>
        <end position="905"/>
    </location>
</feature>
<evidence type="ECO:0000256" key="2">
    <source>
        <dbReference type="SAM" id="MobiDB-lite"/>
    </source>
</evidence>
<feature type="compositionally biased region" description="Basic and acidic residues" evidence="2">
    <location>
        <begin position="95"/>
        <end position="126"/>
    </location>
</feature>
<feature type="compositionally biased region" description="Basic and acidic residues" evidence="2">
    <location>
        <begin position="573"/>
        <end position="587"/>
    </location>
</feature>
<feature type="region of interest" description="Disordered" evidence="2">
    <location>
        <begin position="563"/>
        <end position="601"/>
    </location>
</feature>
<feature type="compositionally biased region" description="Basic residues" evidence="2">
    <location>
        <begin position="867"/>
        <end position="880"/>
    </location>
</feature>
<evidence type="ECO:0000313" key="4">
    <source>
        <dbReference type="Proteomes" id="UP001164746"/>
    </source>
</evidence>
<proteinExistence type="predicted"/>
<accession>A0ABY7GC70</accession>
<feature type="compositionally biased region" description="Polar residues" evidence="2">
    <location>
        <begin position="1"/>
        <end position="16"/>
    </location>
</feature>
<feature type="region of interest" description="Disordered" evidence="2">
    <location>
        <begin position="92"/>
        <end position="126"/>
    </location>
</feature>
<feature type="compositionally biased region" description="Polar residues" evidence="2">
    <location>
        <begin position="734"/>
        <end position="744"/>
    </location>
</feature>
<feature type="compositionally biased region" description="Basic and acidic residues" evidence="2">
    <location>
        <begin position="210"/>
        <end position="226"/>
    </location>
</feature>
<feature type="region of interest" description="Disordered" evidence="2">
    <location>
        <begin position="639"/>
        <end position="670"/>
    </location>
</feature>
<evidence type="ECO:0000313" key="3">
    <source>
        <dbReference type="EMBL" id="WAR30681.1"/>
    </source>
</evidence>
<feature type="region of interest" description="Disordered" evidence="2">
    <location>
        <begin position="1"/>
        <end position="39"/>
    </location>
</feature>
<feature type="coiled-coil region" evidence="1">
    <location>
        <begin position="428"/>
        <end position="480"/>
    </location>
</feature>
<feature type="compositionally biased region" description="Polar residues" evidence="2">
    <location>
        <begin position="710"/>
        <end position="725"/>
    </location>
</feature>
<feature type="region of interest" description="Disordered" evidence="2">
    <location>
        <begin position="710"/>
        <end position="746"/>
    </location>
</feature>
<feature type="compositionally biased region" description="Basic and acidic residues" evidence="2">
    <location>
        <begin position="189"/>
        <end position="203"/>
    </location>
</feature>
<gene>
    <name evidence="3" type="ORF">MAR_033223</name>
</gene>
<evidence type="ECO:0000256" key="1">
    <source>
        <dbReference type="SAM" id="Coils"/>
    </source>
</evidence>